<evidence type="ECO:0000256" key="1">
    <source>
        <dbReference type="ARBA" id="ARBA00002672"/>
    </source>
</evidence>
<dbReference type="HOGENOM" id="CLU_076589_2_0_6"/>
<dbReference type="PANTHER" id="PTHR36122:SF2">
    <property type="entry name" value="NICOTINAMIDE RIBOSIDE TRANSPORTER PNUC"/>
    <property type="match status" value="1"/>
</dbReference>
<feature type="transmembrane region" description="Helical" evidence="10">
    <location>
        <begin position="158"/>
        <end position="177"/>
    </location>
</feature>
<accession>B1J8S3</accession>
<keyword evidence="7 10" id="KW-0812">Transmembrane</keyword>
<dbReference type="InterPro" id="IPR006419">
    <property type="entry name" value="NMN_transpt_PnuC"/>
</dbReference>
<evidence type="ECO:0000256" key="10">
    <source>
        <dbReference type="SAM" id="Phobius"/>
    </source>
</evidence>
<keyword evidence="6" id="KW-1003">Cell membrane</keyword>
<keyword evidence="9 10" id="KW-0472">Membrane</keyword>
<dbReference type="STRING" id="390235.PputW619_2760"/>
<evidence type="ECO:0000313" key="11">
    <source>
        <dbReference type="EMBL" id="ACA73252.1"/>
    </source>
</evidence>
<gene>
    <name evidence="11" type="ordered locus">PputW619_2760</name>
</gene>
<sequence>MSGLELIAAILGTAAVWLTVKQNAWCWPVGLVMVLIYGWLFFDVKLYSGMLLQGAYAVLQLYGWWQWKRPGRAEDARVVSHLPGHAVLIGLALGLLLSVALGAAMAYWTDAVLPWLDATLTGFSLVAQVWMAQKRVQCWPLWVVVDVVYVGQYLHQQLYFTAGFFALLTLIAVRGWLEWRHDPALRANEVQP</sequence>
<dbReference type="EMBL" id="CP000949">
    <property type="protein sequence ID" value="ACA73252.1"/>
    <property type="molecule type" value="Genomic_DNA"/>
</dbReference>
<keyword evidence="8 10" id="KW-1133">Transmembrane helix</keyword>
<comment type="function">
    <text evidence="1">Required for nicotinamide riboside transport across the inner membrane.</text>
</comment>
<organism evidence="11">
    <name type="scientific">Pseudomonas putida (strain W619)</name>
    <dbReference type="NCBI Taxonomy" id="390235"/>
    <lineage>
        <taxon>Bacteria</taxon>
        <taxon>Pseudomonadati</taxon>
        <taxon>Pseudomonadota</taxon>
        <taxon>Gammaproteobacteria</taxon>
        <taxon>Pseudomonadales</taxon>
        <taxon>Pseudomonadaceae</taxon>
        <taxon>Pseudomonas</taxon>
    </lineage>
</organism>
<dbReference type="Pfam" id="PF04973">
    <property type="entry name" value="NMN_transporter"/>
    <property type="match status" value="1"/>
</dbReference>
<dbReference type="eggNOG" id="COG3201">
    <property type="taxonomic scope" value="Bacteria"/>
</dbReference>
<dbReference type="KEGG" id="ppw:PputW619_2760"/>
<evidence type="ECO:0000256" key="5">
    <source>
        <dbReference type="ARBA" id="ARBA00022448"/>
    </source>
</evidence>
<feature type="transmembrane region" description="Helical" evidence="10">
    <location>
        <begin position="46"/>
        <end position="65"/>
    </location>
</feature>
<comment type="similarity">
    <text evidence="3">Belongs to the nicotinamide ribonucleoside (NR) uptake permease (TC 4.B.1) family.</text>
</comment>
<evidence type="ECO:0000256" key="6">
    <source>
        <dbReference type="ARBA" id="ARBA00022475"/>
    </source>
</evidence>
<dbReference type="NCBIfam" id="TIGR01528">
    <property type="entry name" value="NMN_trans_PnuC"/>
    <property type="match status" value="1"/>
</dbReference>
<keyword evidence="5" id="KW-0813">Transport</keyword>
<evidence type="ECO:0000256" key="9">
    <source>
        <dbReference type="ARBA" id="ARBA00023136"/>
    </source>
</evidence>
<proteinExistence type="inferred from homology"/>
<dbReference type="AlphaFoldDB" id="B1J8S3"/>
<comment type="subcellular location">
    <subcellularLocation>
        <location evidence="2">Cell membrane</location>
        <topology evidence="2">Multi-pass membrane protein</topology>
    </subcellularLocation>
</comment>
<dbReference type="GO" id="GO:0034257">
    <property type="term" value="F:nicotinamide riboside transmembrane transporter activity"/>
    <property type="evidence" value="ECO:0007669"/>
    <property type="project" value="InterPro"/>
</dbReference>
<dbReference type="PANTHER" id="PTHR36122">
    <property type="entry name" value="NICOTINAMIDE RIBOSIDE TRANSPORTER PNUC"/>
    <property type="match status" value="1"/>
</dbReference>
<dbReference type="OrthoDB" id="9791248at2"/>
<protein>
    <recommendedName>
        <fullName evidence="4">Nicotinamide riboside transporter PnuC</fullName>
    </recommendedName>
</protein>
<evidence type="ECO:0000256" key="4">
    <source>
        <dbReference type="ARBA" id="ARBA00017522"/>
    </source>
</evidence>
<evidence type="ECO:0000256" key="8">
    <source>
        <dbReference type="ARBA" id="ARBA00022989"/>
    </source>
</evidence>
<name>B1J8S3_PSEPW</name>
<reference evidence="11" key="1">
    <citation type="submission" date="2008-02" db="EMBL/GenBank/DDBJ databases">
        <title>Complete sequence of Psuedomonas putida W619.</title>
        <authorList>
            <consortium name="US DOE Joint Genome Institute"/>
            <person name="Copeland A."/>
            <person name="Lucas S."/>
            <person name="Lapidus A."/>
            <person name="Barry K."/>
            <person name="Detter J.C."/>
            <person name="Glavina del Rio T."/>
            <person name="Dalin E."/>
            <person name="Tice H."/>
            <person name="Pitluck S."/>
            <person name="Chain P."/>
            <person name="Malfatti S."/>
            <person name="Shin M."/>
            <person name="Vergez L."/>
            <person name="Schmutz J."/>
            <person name="Larimer F."/>
            <person name="Land M."/>
            <person name="Hauser L."/>
            <person name="Kyrpides N."/>
            <person name="Kim E."/>
            <person name="Taghavi S."/>
            <person name="Vangronsveld D."/>
            <person name="van der Lelie D."/>
            <person name="Richardson P."/>
        </authorList>
    </citation>
    <scope>NUCLEOTIDE SEQUENCE</scope>
    <source>
        <strain evidence="11">W619</strain>
    </source>
</reference>
<dbReference type="GO" id="GO:0005886">
    <property type="term" value="C:plasma membrane"/>
    <property type="evidence" value="ECO:0007669"/>
    <property type="project" value="UniProtKB-SubCell"/>
</dbReference>
<evidence type="ECO:0000256" key="7">
    <source>
        <dbReference type="ARBA" id="ARBA00022692"/>
    </source>
</evidence>
<evidence type="ECO:0000256" key="2">
    <source>
        <dbReference type="ARBA" id="ARBA00004651"/>
    </source>
</evidence>
<feature type="transmembrane region" description="Helical" evidence="10">
    <location>
        <begin position="86"/>
        <end position="108"/>
    </location>
</feature>
<evidence type="ECO:0000256" key="3">
    <source>
        <dbReference type="ARBA" id="ARBA00006669"/>
    </source>
</evidence>